<dbReference type="Gene3D" id="3.40.190.10">
    <property type="entry name" value="Periplasmic binding protein-like II"/>
    <property type="match status" value="2"/>
</dbReference>
<dbReference type="PANTHER" id="PTHR30006:SF25">
    <property type="entry name" value="PHOSPHOGLYCERATE TRANSPORT REGULATORY PROTEIN PGTC"/>
    <property type="match status" value="1"/>
</dbReference>
<dbReference type="EMBL" id="BJUS01000008">
    <property type="protein sequence ID" value="GEK72537.1"/>
    <property type="molecule type" value="Genomic_DNA"/>
</dbReference>
<dbReference type="SUPFAM" id="SSF53850">
    <property type="entry name" value="Periplasmic binding protein-like II"/>
    <property type="match status" value="1"/>
</dbReference>
<protein>
    <submittedName>
        <fullName evidence="3">Iron ABC transporter</fullName>
    </submittedName>
</protein>
<accession>A0ABQ0U275</accession>
<keyword evidence="1 2" id="KW-0732">Signal</keyword>
<keyword evidence="4" id="KW-1185">Reference proteome</keyword>
<evidence type="ECO:0000256" key="1">
    <source>
        <dbReference type="ARBA" id="ARBA00022729"/>
    </source>
</evidence>
<dbReference type="Proteomes" id="UP000321121">
    <property type="component" value="Unassembled WGS sequence"/>
</dbReference>
<organism evidence="3 4">
    <name type="scientific">Halomonas halophila</name>
    <dbReference type="NCBI Taxonomy" id="29573"/>
    <lineage>
        <taxon>Bacteria</taxon>
        <taxon>Pseudomonadati</taxon>
        <taxon>Pseudomonadota</taxon>
        <taxon>Gammaproteobacteria</taxon>
        <taxon>Oceanospirillales</taxon>
        <taxon>Halomonadaceae</taxon>
        <taxon>Halomonas</taxon>
    </lineage>
</organism>
<evidence type="ECO:0000313" key="3">
    <source>
        <dbReference type="EMBL" id="GEK72537.1"/>
    </source>
</evidence>
<dbReference type="Pfam" id="PF13531">
    <property type="entry name" value="SBP_bac_11"/>
    <property type="match status" value="1"/>
</dbReference>
<reference evidence="3 4" key="1">
    <citation type="submission" date="2019-07" db="EMBL/GenBank/DDBJ databases">
        <title>Whole genome shotgun sequence of Halomonas halophila NBRC 102604.</title>
        <authorList>
            <person name="Hosoyama A."/>
            <person name="Uohara A."/>
            <person name="Ohji S."/>
            <person name="Ichikawa N."/>
        </authorList>
    </citation>
    <scope>NUCLEOTIDE SEQUENCE [LARGE SCALE GENOMIC DNA]</scope>
    <source>
        <strain evidence="3 4">NBRC 102604</strain>
    </source>
</reference>
<feature type="signal peptide" evidence="2">
    <location>
        <begin position="1"/>
        <end position="23"/>
    </location>
</feature>
<evidence type="ECO:0000256" key="2">
    <source>
        <dbReference type="SAM" id="SignalP"/>
    </source>
</evidence>
<gene>
    <name evidence="3" type="ORF">HHA04nite_10810</name>
</gene>
<feature type="chain" id="PRO_5045438572" evidence="2">
    <location>
        <begin position="24"/>
        <end position="362"/>
    </location>
</feature>
<dbReference type="RefSeq" id="WP_107182026.1">
    <property type="nucleotide sequence ID" value="NZ_BJUS01000008.1"/>
</dbReference>
<comment type="caution">
    <text evidence="3">The sequence shown here is derived from an EMBL/GenBank/DDBJ whole genome shotgun (WGS) entry which is preliminary data.</text>
</comment>
<proteinExistence type="predicted"/>
<evidence type="ECO:0000313" key="4">
    <source>
        <dbReference type="Proteomes" id="UP000321121"/>
    </source>
</evidence>
<name>A0ABQ0U275_9GAMM</name>
<sequence>MRHRWLVLIGLWSLLCLAPLAVADERLHYPATPTNDGTSGELVVHGALDLVYARTLFEAFHARHPDIALTYRNLDTLGLHRRFLEHPDEVDVLMSSAMPWQYRLANDGHARSLASPEAEAWPAWARWRHELFAFTFEPIVMVVRRELIERFGRPDSHAELLALLERHPDAMRGRVVTYDPEHSGAGYAYAIQESRLTPRYWDLVAAFGATQTALATTTGEMLEGLDEGRYWLGYNLLGSYAQAVADAHPALEVVVPDDYALVTQRLALISHQSPHPDNARRFMNFLLGESGQRVIAEATPLGAMHPALNGPGTVTALQATHGEALRPVSLGPELLATLDDLKRQALLERWKREFTRANATPP</sequence>
<dbReference type="PANTHER" id="PTHR30006">
    <property type="entry name" value="THIAMINE-BINDING PERIPLASMIC PROTEIN-RELATED"/>
    <property type="match status" value="1"/>
</dbReference>